<accession>A0A7W9TL71</accession>
<comment type="subcellular location">
    <subcellularLocation>
        <location evidence="1">Membrane</location>
        <topology evidence="1">Multi-pass membrane protein</topology>
    </subcellularLocation>
</comment>
<evidence type="ECO:0000313" key="9">
    <source>
        <dbReference type="Proteomes" id="UP000541136"/>
    </source>
</evidence>
<organism evidence="8 9">
    <name type="scientific">Castellaniella defragrans</name>
    <name type="common">Alcaligenes defragrans</name>
    <dbReference type="NCBI Taxonomy" id="75697"/>
    <lineage>
        <taxon>Bacteria</taxon>
        <taxon>Pseudomonadati</taxon>
        <taxon>Pseudomonadota</taxon>
        <taxon>Betaproteobacteria</taxon>
        <taxon>Burkholderiales</taxon>
        <taxon>Alcaligenaceae</taxon>
        <taxon>Castellaniella</taxon>
    </lineage>
</organism>
<dbReference type="Pfam" id="PF00860">
    <property type="entry name" value="Xan_ur_permease"/>
    <property type="match status" value="1"/>
</dbReference>
<keyword evidence="4 7" id="KW-0812">Transmembrane</keyword>
<protein>
    <submittedName>
        <fullName evidence="8">Xanthine/uracil permease</fullName>
    </submittedName>
</protein>
<dbReference type="GO" id="GO:0042907">
    <property type="term" value="F:xanthine transmembrane transporter activity"/>
    <property type="evidence" value="ECO:0007669"/>
    <property type="project" value="TreeGrafter"/>
</dbReference>
<feature type="transmembrane region" description="Helical" evidence="7">
    <location>
        <begin position="336"/>
        <end position="354"/>
    </location>
</feature>
<feature type="transmembrane region" description="Helical" evidence="7">
    <location>
        <begin position="109"/>
        <end position="135"/>
    </location>
</feature>
<feature type="transmembrane region" description="Helical" evidence="7">
    <location>
        <begin position="185"/>
        <end position="202"/>
    </location>
</feature>
<evidence type="ECO:0000313" key="8">
    <source>
        <dbReference type="EMBL" id="MBB6082748.1"/>
    </source>
</evidence>
<sequence>MARPSRPSRLQLPALPRFKRPPELLYAVDERPPAATLASLALQHVATALTLIAYVLAAAKIGRLDAATTQAMVTATILGMAASTFLQAWGGRLGSGMLLVHIPDPLLVALSGMLAAQYGLGGLVLVGLINGAVALGTGSLMPYLRTILPPTVAGIIVCVAGLSLIEPALRHVTGLAESGGLDGADILIGAATLATIVGLSIWGSQRGKLAALLGGLLAGLAVSALTGKLHGWEALASAPVFGLPHPPMPVFDIDAGILVAVAVLALMTQLDVFGCVVLLHKMNDSDWRRPDMRMISGGMRACGLGNIVGAWLGALPNVASSANIALAHISRSTSRWIGLLTALLLALIAFLPQASLALTLIPTAVIGAIEIYAAAYLIVSGIELIASRALDSRGIFMIGLSFVLGMGVILMPELAGRAPESLRFVVGNGIIIAGLSAIALNLLFRLGISRQAQQSFDEAAGAAADTVIHVAAEPIQRVVDFVETQGATWSARRDVVRRAAQAALEAAEAIQSGGGRRLRGIRGSFDEHNLDIELLHDGPELELGGHAAHAPADLLDIDDAAFQHALDQALSGISGIMLRGLADRLQSGRRDGLTYLRLHFDH</sequence>
<comment type="similarity">
    <text evidence="2">Belongs to the nucleobase:cation symporter-2 (NCS2) (TC 2.A.40) family.</text>
</comment>
<dbReference type="InterPro" id="IPR006043">
    <property type="entry name" value="NCS2"/>
</dbReference>
<keyword evidence="3" id="KW-0813">Transport</keyword>
<feature type="transmembrane region" description="Helical" evidence="7">
    <location>
        <begin position="34"/>
        <end position="59"/>
    </location>
</feature>
<evidence type="ECO:0000256" key="1">
    <source>
        <dbReference type="ARBA" id="ARBA00004141"/>
    </source>
</evidence>
<reference evidence="8 9" key="1">
    <citation type="submission" date="2020-08" db="EMBL/GenBank/DDBJ databases">
        <title>Genomic Encyclopedia of Type Strains, Phase IV (KMG-IV): sequencing the most valuable type-strain genomes for metagenomic binning, comparative biology and taxonomic classification.</title>
        <authorList>
            <person name="Goeker M."/>
        </authorList>
    </citation>
    <scope>NUCLEOTIDE SEQUENCE [LARGE SCALE GENOMIC DNA]</scope>
    <source>
        <strain evidence="8 9">DSM 12141</strain>
    </source>
</reference>
<dbReference type="GO" id="GO:0005886">
    <property type="term" value="C:plasma membrane"/>
    <property type="evidence" value="ECO:0007669"/>
    <property type="project" value="TreeGrafter"/>
</dbReference>
<feature type="transmembrane region" description="Helical" evidence="7">
    <location>
        <begin position="360"/>
        <end position="382"/>
    </location>
</feature>
<evidence type="ECO:0000256" key="2">
    <source>
        <dbReference type="ARBA" id="ARBA00008821"/>
    </source>
</evidence>
<comment type="caution">
    <text evidence="8">The sequence shown here is derived from an EMBL/GenBank/DDBJ whole genome shotgun (WGS) entry which is preliminary data.</text>
</comment>
<dbReference type="Proteomes" id="UP000541136">
    <property type="component" value="Unassembled WGS sequence"/>
</dbReference>
<dbReference type="PANTHER" id="PTHR42810:SF2">
    <property type="entry name" value="PURINE PERMEASE C1399.01C-RELATED"/>
    <property type="match status" value="1"/>
</dbReference>
<dbReference type="PANTHER" id="PTHR42810">
    <property type="entry name" value="PURINE PERMEASE C1399.01C-RELATED"/>
    <property type="match status" value="1"/>
</dbReference>
<dbReference type="EMBL" id="JACHIB010000004">
    <property type="protein sequence ID" value="MBB6082748.1"/>
    <property type="molecule type" value="Genomic_DNA"/>
</dbReference>
<feature type="transmembrane region" description="Helical" evidence="7">
    <location>
        <begin position="209"/>
        <end position="227"/>
    </location>
</feature>
<name>A0A7W9TL71_CASDE</name>
<feature type="transmembrane region" description="Helical" evidence="7">
    <location>
        <begin position="71"/>
        <end position="89"/>
    </location>
</feature>
<dbReference type="RefSeq" id="WP_151025392.1">
    <property type="nucleotide sequence ID" value="NZ_JACHIB010000004.1"/>
</dbReference>
<evidence type="ECO:0000256" key="4">
    <source>
        <dbReference type="ARBA" id="ARBA00022692"/>
    </source>
</evidence>
<dbReference type="AlphaFoldDB" id="A0A7W9TL71"/>
<evidence type="ECO:0000256" key="3">
    <source>
        <dbReference type="ARBA" id="ARBA00022448"/>
    </source>
</evidence>
<proteinExistence type="inferred from homology"/>
<keyword evidence="6 7" id="KW-0472">Membrane</keyword>
<evidence type="ECO:0000256" key="7">
    <source>
        <dbReference type="SAM" id="Phobius"/>
    </source>
</evidence>
<feature type="transmembrane region" description="Helical" evidence="7">
    <location>
        <begin position="424"/>
        <end position="444"/>
    </location>
</feature>
<gene>
    <name evidence="8" type="ORF">HNR28_000777</name>
</gene>
<feature type="transmembrane region" description="Helical" evidence="7">
    <location>
        <begin position="255"/>
        <end position="279"/>
    </location>
</feature>
<feature type="transmembrane region" description="Helical" evidence="7">
    <location>
        <begin position="147"/>
        <end position="165"/>
    </location>
</feature>
<keyword evidence="5 7" id="KW-1133">Transmembrane helix</keyword>
<feature type="transmembrane region" description="Helical" evidence="7">
    <location>
        <begin position="394"/>
        <end position="412"/>
    </location>
</feature>
<evidence type="ECO:0000256" key="5">
    <source>
        <dbReference type="ARBA" id="ARBA00022989"/>
    </source>
</evidence>
<evidence type="ECO:0000256" key="6">
    <source>
        <dbReference type="ARBA" id="ARBA00023136"/>
    </source>
</evidence>